<dbReference type="Gene3D" id="3.40.50.620">
    <property type="entry name" value="HUPs"/>
    <property type="match status" value="2"/>
</dbReference>
<evidence type="ECO:0000313" key="11">
    <source>
        <dbReference type="Proteomes" id="UP000008888"/>
    </source>
</evidence>
<dbReference type="RefSeq" id="WP_013820208.1">
    <property type="nucleotide sequence ID" value="NC_015572.1"/>
</dbReference>
<evidence type="ECO:0000313" key="10">
    <source>
        <dbReference type="EMBL" id="AEG01989.1"/>
    </source>
</evidence>
<comment type="similarity">
    <text evidence="2">Belongs to the asparagine synthetase family.</text>
</comment>
<organism evidence="10 11">
    <name type="scientific">Methylomonas methanica (strain DSM 25384 / MC09)</name>
    <dbReference type="NCBI Taxonomy" id="857087"/>
    <lineage>
        <taxon>Bacteria</taxon>
        <taxon>Pseudomonadati</taxon>
        <taxon>Pseudomonadota</taxon>
        <taxon>Gammaproteobacteria</taxon>
        <taxon>Methylococcales</taxon>
        <taxon>Methylococcaceae</taxon>
        <taxon>Methylomonas</taxon>
    </lineage>
</organism>
<dbReference type="SUPFAM" id="SSF52402">
    <property type="entry name" value="Adenine nucleotide alpha hydrolases-like"/>
    <property type="match status" value="1"/>
</dbReference>
<dbReference type="GO" id="GO:0006529">
    <property type="term" value="P:asparagine biosynthetic process"/>
    <property type="evidence" value="ECO:0007669"/>
    <property type="project" value="InterPro"/>
</dbReference>
<evidence type="ECO:0000256" key="2">
    <source>
        <dbReference type="ARBA" id="ARBA00005752"/>
    </source>
</evidence>
<dbReference type="InterPro" id="IPR014729">
    <property type="entry name" value="Rossmann-like_a/b/a_fold"/>
</dbReference>
<dbReference type="PANTHER" id="PTHR43284">
    <property type="entry name" value="ASPARAGINE SYNTHETASE (GLUTAMINE-HYDROLYZING)"/>
    <property type="match status" value="1"/>
</dbReference>
<sequence>MSVIAGIVRFSGAPLQSADLDAAAGRMAEPDVEGAVRWIEKGVALLVCQRHITHEDCFERQPWTSGDSRSAFVYDGRLDNRDEIASALGISLSGEAVADGQLLFTALEKWGAAALPRLIGDFALALWDAPKRTLILARDQLGRRTLYYHQGRGFVAFATSYRALLALPGVPRQLDELGMADFLILNIRHPVETFYRDVRRVPAATAAHFTADSLRFERYWTPEPKARLRLPSDADYAEAAYEHLRQAVARRLRAKDGVASTMSGGLDSSSVAATAAELLAPCKLVTVTSVPPEGLVLPEPRTSWYNDERPYVAAIKAMYPNMDTMLASSDQPHWVETDPTLFFAAGGLPARNITNIGWLLPGYDQIKAEGIRVMLTGEGGNPAWSYDGLRTLNTLFRSGRWLRLARELRLGGRTRPYGFDWLAILRREVLRPLEPVALTKWRRSLGNGGSELWSGFSAIRPDFARDIGLAERCRQAGHHPALIGPDDALAARLHLLRGLEHGRDIFTALRALSGIETRTPLLDVRLLEFCLSLPDAQFLCNGEFRRLPRRAMAGRLPASVLENRLIGSQNPEIMLRMAALRPKLAAEIDSLKQIPAADYMLDLARLAAIVRDWRDVTEITQMLPRALHVGYFLRWADAGNL</sequence>
<dbReference type="PANTHER" id="PTHR43284:SF1">
    <property type="entry name" value="ASPARAGINE SYNTHETASE"/>
    <property type="match status" value="1"/>
</dbReference>
<dbReference type="KEGG" id="mmt:Metme_3628"/>
<dbReference type="STRING" id="857087.Metme_3628"/>
<dbReference type="InterPro" id="IPR029055">
    <property type="entry name" value="Ntn_hydrolases_N"/>
</dbReference>
<dbReference type="InterPro" id="IPR017932">
    <property type="entry name" value="GATase_2_dom"/>
</dbReference>
<feature type="binding site" evidence="8">
    <location>
        <position position="99"/>
    </location>
    <ligand>
        <name>L-glutamine</name>
        <dbReference type="ChEBI" id="CHEBI:58359"/>
    </ligand>
</feature>
<dbReference type="Pfam" id="PF00733">
    <property type="entry name" value="Asn_synthase"/>
    <property type="match status" value="1"/>
</dbReference>
<keyword evidence="6" id="KW-0315">Glutamine amidotransferase</keyword>
<evidence type="ECO:0000256" key="3">
    <source>
        <dbReference type="ARBA" id="ARBA00012737"/>
    </source>
</evidence>
<evidence type="ECO:0000256" key="5">
    <source>
        <dbReference type="ARBA" id="ARBA00022840"/>
    </source>
</evidence>
<keyword evidence="4 8" id="KW-0547">Nucleotide-binding</keyword>
<dbReference type="SUPFAM" id="SSF56235">
    <property type="entry name" value="N-terminal nucleophile aminohydrolases (Ntn hydrolases)"/>
    <property type="match status" value="1"/>
</dbReference>
<dbReference type="OrthoDB" id="9763290at2"/>
<evidence type="ECO:0000256" key="1">
    <source>
        <dbReference type="ARBA" id="ARBA00005187"/>
    </source>
</evidence>
<dbReference type="CDD" id="cd00712">
    <property type="entry name" value="AsnB"/>
    <property type="match status" value="1"/>
</dbReference>
<dbReference type="GO" id="GO:0004066">
    <property type="term" value="F:asparagine synthase (glutamine-hydrolyzing) activity"/>
    <property type="evidence" value="ECO:0007669"/>
    <property type="project" value="UniProtKB-EC"/>
</dbReference>
<dbReference type="EMBL" id="CP002738">
    <property type="protein sequence ID" value="AEG01989.1"/>
    <property type="molecule type" value="Genomic_DNA"/>
</dbReference>
<dbReference type="PROSITE" id="PS51278">
    <property type="entry name" value="GATASE_TYPE_2"/>
    <property type="match status" value="1"/>
</dbReference>
<protein>
    <recommendedName>
        <fullName evidence="3">asparagine synthase (glutamine-hydrolyzing)</fullName>
        <ecNumber evidence="3">6.3.5.4</ecNumber>
    </recommendedName>
</protein>
<dbReference type="Proteomes" id="UP000008888">
    <property type="component" value="Chromosome"/>
</dbReference>
<keyword evidence="11" id="KW-1185">Reference proteome</keyword>
<evidence type="ECO:0000256" key="6">
    <source>
        <dbReference type="ARBA" id="ARBA00022962"/>
    </source>
</evidence>
<gene>
    <name evidence="10" type="ordered locus">Metme_3628</name>
</gene>
<dbReference type="Pfam" id="PF13537">
    <property type="entry name" value="GATase_7"/>
    <property type="match status" value="1"/>
</dbReference>
<evidence type="ECO:0000256" key="7">
    <source>
        <dbReference type="ARBA" id="ARBA00048741"/>
    </source>
</evidence>
<dbReference type="eggNOG" id="COG0367">
    <property type="taxonomic scope" value="Bacteria"/>
</dbReference>
<dbReference type="AlphaFoldDB" id="F9ZVK7"/>
<keyword evidence="5 8" id="KW-0067">ATP-binding</keyword>
<evidence type="ECO:0000256" key="4">
    <source>
        <dbReference type="ARBA" id="ARBA00022741"/>
    </source>
</evidence>
<dbReference type="HOGENOM" id="CLU_014658_3_3_6"/>
<dbReference type="GO" id="GO:0005829">
    <property type="term" value="C:cytosol"/>
    <property type="evidence" value="ECO:0007669"/>
    <property type="project" value="TreeGrafter"/>
</dbReference>
<reference evidence="10 11" key="1">
    <citation type="journal article" date="2011" name="J. Bacteriol.">
        <title>Complete Genome Sequence of the Aerobic Marine Methanotroph Methylomonas methanica MC09.</title>
        <authorList>
            <person name="Boden R."/>
            <person name="Cunliffe M."/>
            <person name="Scanlan J."/>
            <person name="Moussard H."/>
            <person name="Kits K.D."/>
            <person name="Klotz M.G."/>
            <person name="Jetten M.S."/>
            <person name="Vuilleumier S."/>
            <person name="Han J."/>
            <person name="Peters L."/>
            <person name="Mikhailova N."/>
            <person name="Teshima H."/>
            <person name="Tapia R."/>
            <person name="Kyrpides N."/>
            <person name="Ivanova N."/>
            <person name="Pagani I."/>
            <person name="Cheng J.F."/>
            <person name="Goodwin L."/>
            <person name="Han C."/>
            <person name="Hauser L."/>
            <person name="Land M.L."/>
            <person name="Lapidus A."/>
            <person name="Lucas S."/>
            <person name="Pitluck S."/>
            <person name="Woyke T."/>
            <person name="Stein L."/>
            <person name="Murrell J.C."/>
        </authorList>
    </citation>
    <scope>NUCLEOTIDE SEQUENCE [LARGE SCALE GENOMIC DNA]</scope>
    <source>
        <strain evidence="10 11">MC09</strain>
    </source>
</reference>
<comment type="catalytic activity">
    <reaction evidence="7">
        <text>L-aspartate + L-glutamine + ATP + H2O = L-asparagine + L-glutamate + AMP + diphosphate + H(+)</text>
        <dbReference type="Rhea" id="RHEA:12228"/>
        <dbReference type="ChEBI" id="CHEBI:15377"/>
        <dbReference type="ChEBI" id="CHEBI:15378"/>
        <dbReference type="ChEBI" id="CHEBI:29985"/>
        <dbReference type="ChEBI" id="CHEBI:29991"/>
        <dbReference type="ChEBI" id="CHEBI:30616"/>
        <dbReference type="ChEBI" id="CHEBI:33019"/>
        <dbReference type="ChEBI" id="CHEBI:58048"/>
        <dbReference type="ChEBI" id="CHEBI:58359"/>
        <dbReference type="ChEBI" id="CHEBI:456215"/>
        <dbReference type="EC" id="6.3.5.4"/>
    </reaction>
</comment>
<reference evidence="11" key="3">
    <citation type="submission" date="2011-05" db="EMBL/GenBank/DDBJ databases">
        <title>Complete sequence of Methylomonas methanica MC09.</title>
        <authorList>
            <consortium name="US DOE Joint Genome Institute"/>
            <person name="Lucas S."/>
            <person name="Han J."/>
            <person name="Lapidus A."/>
            <person name="Cheng J.-F."/>
            <person name="Goodwin L."/>
            <person name="Pitluck S."/>
            <person name="Peters L."/>
            <person name="Mikhailova N."/>
            <person name="Teshima H."/>
            <person name="Han C."/>
            <person name="Tapia R."/>
            <person name="Land M."/>
            <person name="Hauser L."/>
            <person name="Kyrpides N."/>
            <person name="Ivanova N."/>
            <person name="Pagani I."/>
            <person name="Stein L."/>
            <person name="Woyke T."/>
        </authorList>
    </citation>
    <scope>NUCLEOTIDE SEQUENCE [LARGE SCALE GENOMIC DNA]</scope>
    <source>
        <strain evidence="11">MC09</strain>
    </source>
</reference>
<dbReference type="PIRSF" id="PIRSF001589">
    <property type="entry name" value="Asn_synthetase_glu-h"/>
    <property type="match status" value="1"/>
</dbReference>
<evidence type="ECO:0000256" key="8">
    <source>
        <dbReference type="PIRSR" id="PIRSR001589-2"/>
    </source>
</evidence>
<evidence type="ECO:0000259" key="9">
    <source>
        <dbReference type="PROSITE" id="PS51278"/>
    </source>
</evidence>
<feature type="domain" description="Glutamine amidotransferase type-2" evidence="9">
    <location>
        <begin position="5"/>
        <end position="188"/>
    </location>
</feature>
<dbReference type="InterPro" id="IPR033738">
    <property type="entry name" value="AsnB_N"/>
</dbReference>
<proteinExistence type="inferred from homology"/>
<comment type="pathway">
    <text evidence="1">Amino-acid biosynthesis; L-asparagine biosynthesis; L-asparagine from L-aspartate (L-Gln route): step 1/1.</text>
</comment>
<dbReference type="GO" id="GO:0005524">
    <property type="term" value="F:ATP binding"/>
    <property type="evidence" value="ECO:0007669"/>
    <property type="project" value="UniProtKB-KW"/>
</dbReference>
<accession>F9ZVK7</accession>
<dbReference type="InterPro" id="IPR006426">
    <property type="entry name" value="Asn_synth_AEB"/>
</dbReference>
<dbReference type="EC" id="6.3.5.4" evidence="3"/>
<dbReference type="InterPro" id="IPR001962">
    <property type="entry name" value="Asn_synthase"/>
</dbReference>
<dbReference type="InterPro" id="IPR051786">
    <property type="entry name" value="ASN_synthetase/amidase"/>
</dbReference>
<reference key="2">
    <citation type="submission" date="2011-05" db="EMBL/GenBank/DDBJ databases">
        <title>Complete genome sequence of the aerobic marine methanotroph Methylomonas methanica MC09.</title>
        <authorList>
            <person name="Boden R."/>
            <person name="Cunliffe M."/>
            <person name="Scanlan J."/>
            <person name="Moussard H."/>
            <person name="Kits K.D."/>
            <person name="Klotz M."/>
            <person name="Jetten M."/>
            <person name="Vuilleumier S."/>
            <person name="Han J."/>
            <person name="Peters L."/>
            <person name="Mikhailova N."/>
            <person name="Teshima H."/>
            <person name="Tapia R."/>
            <person name="Kyrpides N."/>
            <person name="Ivanova N."/>
            <person name="Pagani I."/>
            <person name="Cheng J.-F."/>
            <person name="Goodwin L."/>
            <person name="Han C."/>
            <person name="Hauser L."/>
            <person name="Land M."/>
            <person name="Lapidus A."/>
            <person name="Lucas S."/>
            <person name="Pitluck S."/>
            <person name="Woyke T."/>
            <person name="Stein L.Y."/>
            <person name="Murrell C."/>
        </authorList>
    </citation>
    <scope>NUCLEOTIDE SEQUENCE</scope>
    <source>
        <strain>MC09</strain>
    </source>
</reference>
<name>F9ZVK7_METMM</name>
<dbReference type="Gene3D" id="3.60.20.10">
    <property type="entry name" value="Glutamine Phosphoribosylpyrophosphate, subunit 1, domain 1"/>
    <property type="match status" value="1"/>
</dbReference>